<gene>
    <name evidence="4" type="ORF">OB2597_05830</name>
</gene>
<proteinExistence type="predicted"/>
<dbReference type="HOGENOM" id="CLU_965891_0_0_5"/>
<evidence type="ECO:0000256" key="1">
    <source>
        <dbReference type="SAM" id="MobiDB-lite"/>
    </source>
</evidence>
<dbReference type="OrthoDB" id="7876889at2"/>
<feature type="region of interest" description="Disordered" evidence="1">
    <location>
        <begin position="47"/>
        <end position="191"/>
    </location>
</feature>
<keyword evidence="5" id="KW-1185">Reference proteome</keyword>
<evidence type="ECO:0000256" key="2">
    <source>
        <dbReference type="SAM" id="SignalP"/>
    </source>
</evidence>
<comment type="caution">
    <text evidence="4">The sequence shown here is derived from an EMBL/GenBank/DDBJ whole genome shotgun (WGS) entry which is preliminary data.</text>
</comment>
<reference evidence="4 5" key="1">
    <citation type="journal article" date="2010" name="J. Bacteriol.">
        <title>Genome sequences of Oceanicola granulosus HTCC2516(T) and Oceanicola batsensis HTCC2597(TDelta).</title>
        <authorList>
            <person name="Thrash J.C."/>
            <person name="Cho J.C."/>
            <person name="Vergin K.L."/>
            <person name="Giovannoni S.J."/>
        </authorList>
    </citation>
    <scope>NUCLEOTIDE SEQUENCE [LARGE SCALE GENOMIC DNA]</scope>
    <source>
        <strain evidence="5">ATCC BAA-863 / DSM 15984 / KCTC 12145 / HTCC2597</strain>
    </source>
</reference>
<dbReference type="InterPro" id="IPR027275">
    <property type="entry name" value="PRC-brl_dom"/>
</dbReference>
<name>A3TT01_PSEBH</name>
<dbReference type="Pfam" id="PF05239">
    <property type="entry name" value="PRC"/>
    <property type="match status" value="1"/>
</dbReference>
<protein>
    <recommendedName>
        <fullName evidence="3">PRC-barrel domain-containing protein</fullName>
    </recommendedName>
</protein>
<dbReference type="PANTHER" id="PTHR36505:SF1">
    <property type="entry name" value="BLR1072 PROTEIN"/>
    <property type="match status" value="1"/>
</dbReference>
<feature type="signal peptide" evidence="2">
    <location>
        <begin position="1"/>
        <end position="21"/>
    </location>
</feature>
<dbReference type="PANTHER" id="PTHR36505">
    <property type="entry name" value="BLR1072 PROTEIN"/>
    <property type="match status" value="1"/>
</dbReference>
<dbReference type="EMBL" id="AAMO01000001">
    <property type="protein sequence ID" value="EAQ04778.1"/>
    <property type="molecule type" value="Genomic_DNA"/>
</dbReference>
<dbReference type="RefSeq" id="WP_009805395.1">
    <property type="nucleotide sequence ID" value="NZ_CH724131.1"/>
</dbReference>
<feature type="region of interest" description="Disordered" evidence="1">
    <location>
        <begin position="267"/>
        <end position="288"/>
    </location>
</feature>
<feature type="chain" id="PRO_5002660279" description="PRC-barrel domain-containing protein" evidence="2">
    <location>
        <begin position="22"/>
        <end position="288"/>
    </location>
</feature>
<dbReference type="eggNOG" id="COG1873">
    <property type="taxonomic scope" value="Bacteria"/>
</dbReference>
<feature type="domain" description="PRC-barrel" evidence="3">
    <location>
        <begin position="195"/>
        <end position="257"/>
    </location>
</feature>
<organism evidence="4 5">
    <name type="scientific">Pseudooceanicola batsensis (strain ATCC BAA-863 / DSM 15984 / KCTC 12145 / HTCC2597)</name>
    <name type="common">Oceanicola batsensis</name>
    <dbReference type="NCBI Taxonomy" id="252305"/>
    <lineage>
        <taxon>Bacteria</taxon>
        <taxon>Pseudomonadati</taxon>
        <taxon>Pseudomonadota</taxon>
        <taxon>Alphaproteobacteria</taxon>
        <taxon>Rhodobacterales</taxon>
        <taxon>Paracoccaceae</taxon>
        <taxon>Pseudooceanicola</taxon>
    </lineage>
</organism>
<sequence>MTNLKTLLMSGVAVISLAAPAAAQSVDTSNIGSSDVDSTASTYGVDTQFDGSTSADAEADTATDELNTSTTANAEIDAATDDADTTASADAGSDAATDEFDTDATADAGTDAGTNANASGSASVDTQTAQDDSQMDDGSATADAATGMNAETDLADDATDTDITNDTTADTGTTDMAENDAGLTGGASSETTAGTLIGLDVASSAGESIGEIDDVVEINGETMAVVGVGGFFGLGEHNVALPVTELMYDGDTITARGYTSEQLESMAEYNDETATSLESDATVSLGRS</sequence>
<feature type="region of interest" description="Disordered" evidence="1">
    <location>
        <begin position="23"/>
        <end position="42"/>
    </location>
</feature>
<feature type="compositionally biased region" description="Low complexity" evidence="1">
    <location>
        <begin position="161"/>
        <end position="176"/>
    </location>
</feature>
<evidence type="ECO:0000259" key="3">
    <source>
        <dbReference type="Pfam" id="PF05239"/>
    </source>
</evidence>
<feature type="compositionally biased region" description="Low complexity" evidence="1">
    <location>
        <begin position="105"/>
        <end position="123"/>
    </location>
</feature>
<evidence type="ECO:0000313" key="5">
    <source>
        <dbReference type="Proteomes" id="UP000004318"/>
    </source>
</evidence>
<feature type="compositionally biased region" description="Polar residues" evidence="1">
    <location>
        <begin position="272"/>
        <end position="288"/>
    </location>
</feature>
<feature type="compositionally biased region" description="Low complexity" evidence="1">
    <location>
        <begin position="136"/>
        <end position="152"/>
    </location>
</feature>
<evidence type="ECO:0000313" key="4">
    <source>
        <dbReference type="EMBL" id="EAQ04778.1"/>
    </source>
</evidence>
<accession>A3TT01</accession>
<feature type="compositionally biased region" description="Low complexity" evidence="1">
    <location>
        <begin position="85"/>
        <end position="95"/>
    </location>
</feature>
<keyword evidence="2" id="KW-0732">Signal</keyword>
<dbReference type="AlphaFoldDB" id="A3TT01"/>
<dbReference type="Proteomes" id="UP000004318">
    <property type="component" value="Unassembled WGS sequence"/>
</dbReference>
<dbReference type="STRING" id="252305.OB2597_05830"/>
<dbReference type="Gene3D" id="2.30.30.240">
    <property type="entry name" value="PRC-barrel domain"/>
    <property type="match status" value="1"/>
</dbReference>
<dbReference type="InterPro" id="IPR011033">
    <property type="entry name" value="PRC_barrel-like_sf"/>
</dbReference>
<feature type="compositionally biased region" description="Polar residues" evidence="1">
    <location>
        <begin position="25"/>
        <end position="42"/>
    </location>
</feature>
<dbReference type="SUPFAM" id="SSF50346">
    <property type="entry name" value="PRC-barrel domain"/>
    <property type="match status" value="1"/>
</dbReference>